<accession>A0A167VKV6</accession>
<evidence type="ECO:0000256" key="1">
    <source>
        <dbReference type="SAM" id="MobiDB-lite"/>
    </source>
</evidence>
<evidence type="ECO:0000313" key="2">
    <source>
        <dbReference type="EMBL" id="KZZ87677.1"/>
    </source>
</evidence>
<keyword evidence="3" id="KW-1185">Reference proteome</keyword>
<name>A0A167VKV6_9HYPO</name>
<dbReference type="Proteomes" id="UP000078544">
    <property type="component" value="Unassembled WGS sequence"/>
</dbReference>
<protein>
    <submittedName>
        <fullName evidence="2">Uncharacterized protein</fullName>
    </submittedName>
</protein>
<organism evidence="2 3">
    <name type="scientific">Moelleriella libera RCEF 2490</name>
    <dbReference type="NCBI Taxonomy" id="1081109"/>
    <lineage>
        <taxon>Eukaryota</taxon>
        <taxon>Fungi</taxon>
        <taxon>Dikarya</taxon>
        <taxon>Ascomycota</taxon>
        <taxon>Pezizomycotina</taxon>
        <taxon>Sordariomycetes</taxon>
        <taxon>Hypocreomycetidae</taxon>
        <taxon>Hypocreales</taxon>
        <taxon>Clavicipitaceae</taxon>
        <taxon>Moelleriella</taxon>
    </lineage>
</organism>
<gene>
    <name evidence="2" type="ORF">AAL_08344</name>
</gene>
<proteinExistence type="predicted"/>
<feature type="compositionally biased region" description="Basic and acidic residues" evidence="1">
    <location>
        <begin position="16"/>
        <end position="25"/>
    </location>
</feature>
<comment type="caution">
    <text evidence="2">The sequence shown here is derived from an EMBL/GenBank/DDBJ whole genome shotgun (WGS) entry which is preliminary data.</text>
</comment>
<feature type="compositionally biased region" description="Polar residues" evidence="1">
    <location>
        <begin position="1"/>
        <end position="12"/>
    </location>
</feature>
<sequence length="82" mass="9240">MSTTGWKSTESIADTPRPHPDSPRDCHALAKHLYARLPEVMPARRSCPDELQSHDARLCIIKLAAATSDSRVPLHQSKIRRR</sequence>
<reference evidence="2 3" key="1">
    <citation type="journal article" date="2016" name="Genome Biol. Evol.">
        <title>Divergent and convergent evolution of fungal pathogenicity.</title>
        <authorList>
            <person name="Shang Y."/>
            <person name="Xiao G."/>
            <person name="Zheng P."/>
            <person name="Cen K."/>
            <person name="Zhan S."/>
            <person name="Wang C."/>
        </authorList>
    </citation>
    <scope>NUCLEOTIDE SEQUENCE [LARGE SCALE GENOMIC DNA]</scope>
    <source>
        <strain evidence="2 3">RCEF 2490</strain>
    </source>
</reference>
<dbReference type="EMBL" id="AZGY01000035">
    <property type="protein sequence ID" value="KZZ87677.1"/>
    <property type="molecule type" value="Genomic_DNA"/>
</dbReference>
<dbReference type="AlphaFoldDB" id="A0A167VKV6"/>
<feature type="region of interest" description="Disordered" evidence="1">
    <location>
        <begin position="1"/>
        <end position="25"/>
    </location>
</feature>
<evidence type="ECO:0000313" key="3">
    <source>
        <dbReference type="Proteomes" id="UP000078544"/>
    </source>
</evidence>